<feature type="region of interest" description="Disordered" evidence="5">
    <location>
        <begin position="182"/>
        <end position="214"/>
    </location>
</feature>
<dbReference type="Proteomes" id="UP000800093">
    <property type="component" value="Unassembled WGS sequence"/>
</dbReference>
<evidence type="ECO:0000256" key="3">
    <source>
        <dbReference type="ARBA" id="ARBA00022989"/>
    </source>
</evidence>
<feature type="compositionally biased region" description="Polar residues" evidence="5">
    <location>
        <begin position="301"/>
        <end position="310"/>
    </location>
</feature>
<feature type="transmembrane region" description="Helical" evidence="6">
    <location>
        <begin position="223"/>
        <end position="245"/>
    </location>
</feature>
<protein>
    <recommendedName>
        <fullName evidence="10">Mid2 domain-containing protein</fullName>
    </recommendedName>
</protein>
<dbReference type="CDD" id="cd12087">
    <property type="entry name" value="TM_EGFR-like"/>
    <property type="match status" value="1"/>
</dbReference>
<keyword evidence="2 6" id="KW-0812">Transmembrane</keyword>
<feature type="compositionally biased region" description="Low complexity" evidence="5">
    <location>
        <begin position="182"/>
        <end position="210"/>
    </location>
</feature>
<evidence type="ECO:0000256" key="7">
    <source>
        <dbReference type="SAM" id="SignalP"/>
    </source>
</evidence>
<dbReference type="AlphaFoldDB" id="A0A9P4N7L7"/>
<evidence type="ECO:0000256" key="6">
    <source>
        <dbReference type="SAM" id="Phobius"/>
    </source>
</evidence>
<organism evidence="8 9">
    <name type="scientific">Lojkania enalia</name>
    <dbReference type="NCBI Taxonomy" id="147567"/>
    <lineage>
        <taxon>Eukaryota</taxon>
        <taxon>Fungi</taxon>
        <taxon>Dikarya</taxon>
        <taxon>Ascomycota</taxon>
        <taxon>Pezizomycotina</taxon>
        <taxon>Dothideomycetes</taxon>
        <taxon>Pleosporomycetidae</taxon>
        <taxon>Pleosporales</taxon>
        <taxon>Pleosporales incertae sedis</taxon>
        <taxon>Lojkania</taxon>
    </lineage>
</organism>
<evidence type="ECO:0000256" key="4">
    <source>
        <dbReference type="ARBA" id="ARBA00023136"/>
    </source>
</evidence>
<dbReference type="OrthoDB" id="3796124at2759"/>
<sequence length="310" mass="32711">MAPLMRFIVLQLCAAVALATRFIATPAQETPFIPGYFAQEAPIPKPTSPPQVIRNLVPRDRATCGYLIKNGKANVCGENQYCFTTANGEFGEWNCCNPSSCFTQTACSYSSECGGDKPYCVTSFMSHEGTTYSRFMCGTTSSIVFMAYKSEDTPQYTQSLQSASSASAASASAASASDASARSQSAADASSTPPSVSTSIPIGSSSPLIPTDDEDSGLSAGGIAGAVVGSVVGIALIGALAFFFWRARQKKDAGNMHEVSGTAIYPPVEQYKPVNQYAHVDSPSELPPNQYHELPPEGVNPQPSELGSYR</sequence>
<evidence type="ECO:0000313" key="8">
    <source>
        <dbReference type="EMBL" id="KAF2262391.1"/>
    </source>
</evidence>
<feature type="signal peptide" evidence="7">
    <location>
        <begin position="1"/>
        <end position="19"/>
    </location>
</feature>
<evidence type="ECO:0000256" key="1">
    <source>
        <dbReference type="ARBA" id="ARBA00004167"/>
    </source>
</evidence>
<reference evidence="9" key="1">
    <citation type="journal article" date="2020" name="Stud. Mycol.">
        <title>101 Dothideomycetes genomes: A test case for predicting lifestyles and emergence of pathogens.</title>
        <authorList>
            <person name="Haridas S."/>
            <person name="Albert R."/>
            <person name="Binder M."/>
            <person name="Bloem J."/>
            <person name="LaButti K."/>
            <person name="Salamov A."/>
            <person name="Andreopoulos B."/>
            <person name="Baker S."/>
            <person name="Barry K."/>
            <person name="Bills G."/>
            <person name="Bluhm B."/>
            <person name="Cannon C."/>
            <person name="Castanera R."/>
            <person name="Culley D."/>
            <person name="Daum C."/>
            <person name="Ezra D."/>
            <person name="Gonzalez J."/>
            <person name="Henrissat B."/>
            <person name="Kuo A."/>
            <person name="Liang C."/>
            <person name="Lipzen A."/>
            <person name="Lutzoni F."/>
            <person name="Magnuson J."/>
            <person name="Mondo S."/>
            <person name="Nolan M."/>
            <person name="Ohm R."/>
            <person name="Pangilinan J."/>
            <person name="Park H.-J."/>
            <person name="Ramirez L."/>
            <person name="Alfaro M."/>
            <person name="Sun H."/>
            <person name="Tritt A."/>
            <person name="Yoshinaga Y."/>
            <person name="Zwiers L.-H."/>
            <person name="Turgeon B."/>
            <person name="Goodwin S."/>
            <person name="Spatafora J."/>
            <person name="Crous P."/>
            <person name="Grigoriev I."/>
        </authorList>
    </citation>
    <scope>NUCLEOTIDE SEQUENCE [LARGE SCALE GENOMIC DNA]</scope>
    <source>
        <strain evidence="9">CBS 304.66</strain>
    </source>
</reference>
<keyword evidence="4 6" id="KW-0472">Membrane</keyword>
<feature type="chain" id="PRO_5040296088" description="Mid2 domain-containing protein" evidence="7">
    <location>
        <begin position="20"/>
        <end position="310"/>
    </location>
</feature>
<comment type="caution">
    <text evidence="8">The sequence shown here is derived from an EMBL/GenBank/DDBJ whole genome shotgun (WGS) entry which is preliminary data.</text>
</comment>
<keyword evidence="7" id="KW-0732">Signal</keyword>
<evidence type="ECO:0000256" key="5">
    <source>
        <dbReference type="SAM" id="MobiDB-lite"/>
    </source>
</evidence>
<dbReference type="InterPro" id="IPR051694">
    <property type="entry name" value="Immunoregulatory_rcpt-like"/>
</dbReference>
<dbReference type="GO" id="GO:0071944">
    <property type="term" value="C:cell periphery"/>
    <property type="evidence" value="ECO:0007669"/>
    <property type="project" value="UniProtKB-ARBA"/>
</dbReference>
<proteinExistence type="predicted"/>
<dbReference type="EMBL" id="ML986641">
    <property type="protein sequence ID" value="KAF2262391.1"/>
    <property type="molecule type" value="Genomic_DNA"/>
</dbReference>
<dbReference type="GO" id="GO:0016020">
    <property type="term" value="C:membrane"/>
    <property type="evidence" value="ECO:0007669"/>
    <property type="project" value="UniProtKB-SubCell"/>
</dbReference>
<feature type="region of interest" description="Disordered" evidence="5">
    <location>
        <begin position="279"/>
        <end position="310"/>
    </location>
</feature>
<name>A0A9P4N7L7_9PLEO</name>
<keyword evidence="3 6" id="KW-1133">Transmembrane helix</keyword>
<evidence type="ECO:0008006" key="10">
    <source>
        <dbReference type="Google" id="ProtNLM"/>
    </source>
</evidence>
<dbReference type="PANTHER" id="PTHR15549">
    <property type="entry name" value="PAIRED IMMUNOGLOBULIN-LIKE TYPE 2 RECEPTOR"/>
    <property type="match status" value="1"/>
</dbReference>
<comment type="subcellular location">
    <subcellularLocation>
        <location evidence="1">Membrane</location>
        <topology evidence="1">Single-pass membrane protein</topology>
    </subcellularLocation>
</comment>
<gene>
    <name evidence="8" type="ORF">CC78DRAFT_582693</name>
</gene>
<evidence type="ECO:0000256" key="2">
    <source>
        <dbReference type="ARBA" id="ARBA00022692"/>
    </source>
</evidence>
<accession>A0A9P4N7L7</accession>
<evidence type="ECO:0000313" key="9">
    <source>
        <dbReference type="Proteomes" id="UP000800093"/>
    </source>
</evidence>
<keyword evidence="9" id="KW-1185">Reference proteome</keyword>